<dbReference type="InterPro" id="IPR053137">
    <property type="entry name" value="NLR-like"/>
</dbReference>
<dbReference type="SUPFAM" id="SSF48452">
    <property type="entry name" value="TPR-like"/>
    <property type="match status" value="2"/>
</dbReference>
<protein>
    <submittedName>
        <fullName evidence="2">FxSxx-COOH system tetratricopeptide repeat protein</fullName>
    </submittedName>
</protein>
<gene>
    <name evidence="2" type="primary">fxsT</name>
    <name evidence="2" type="ORF">ACFO8L_28695</name>
</gene>
<dbReference type="Pfam" id="PF25000">
    <property type="entry name" value="DUF7779"/>
    <property type="match status" value="1"/>
</dbReference>
<evidence type="ECO:0000313" key="3">
    <source>
        <dbReference type="Proteomes" id="UP001595891"/>
    </source>
</evidence>
<dbReference type="PANTHER" id="PTHR46082">
    <property type="entry name" value="ATP/GTP-BINDING PROTEIN-RELATED"/>
    <property type="match status" value="1"/>
</dbReference>
<dbReference type="Gene3D" id="1.25.40.10">
    <property type="entry name" value="Tetratricopeptide repeat domain"/>
    <property type="match status" value="3"/>
</dbReference>
<dbReference type="EMBL" id="JBHSFN010000020">
    <property type="protein sequence ID" value="MFC4590102.1"/>
    <property type="molecule type" value="Genomic_DNA"/>
</dbReference>
<dbReference type="PANTHER" id="PTHR46082:SF6">
    <property type="entry name" value="AAA+ ATPASE DOMAIN-CONTAINING PROTEIN-RELATED"/>
    <property type="match status" value="1"/>
</dbReference>
<reference evidence="3" key="1">
    <citation type="journal article" date="2019" name="Int. J. Syst. Evol. Microbiol.">
        <title>The Global Catalogue of Microorganisms (GCM) 10K type strain sequencing project: providing services to taxonomists for standard genome sequencing and annotation.</title>
        <authorList>
            <consortium name="The Broad Institute Genomics Platform"/>
            <consortium name="The Broad Institute Genome Sequencing Center for Infectious Disease"/>
            <person name="Wu L."/>
            <person name="Ma J."/>
        </authorList>
    </citation>
    <scope>NUCLEOTIDE SEQUENCE [LARGE SCALE GENOMIC DNA]</scope>
    <source>
        <strain evidence="3">CCUG 49560</strain>
    </source>
</reference>
<dbReference type="Pfam" id="PF13374">
    <property type="entry name" value="TPR_10"/>
    <property type="match status" value="2"/>
</dbReference>
<organism evidence="2 3">
    <name type="scientific">Sphaerisporangium corydalis</name>
    <dbReference type="NCBI Taxonomy" id="1441875"/>
    <lineage>
        <taxon>Bacteria</taxon>
        <taxon>Bacillati</taxon>
        <taxon>Actinomycetota</taxon>
        <taxon>Actinomycetes</taxon>
        <taxon>Streptosporangiales</taxon>
        <taxon>Streptosporangiaceae</taxon>
        <taxon>Sphaerisporangium</taxon>
    </lineage>
</organism>
<name>A0ABV9EKA9_9ACTN</name>
<sequence>MTVDSARKPGRASEAPEVWGKVPFRNVNFTGREELLTRLRADISTGSSSDVTAVVPHALHGFGGVGKTQVAVEYAYRYRSDYDVVWWIPADQPVLVKSSLAGLAPYLGLPVAVGTGIEDAAAAVLDALRRGEPYSRWLLIFDNADQPEDISDVIPHGPGHVLVTSRNHRWQGVVRTVAVDVFSRNESTEFLGKRVSRSIDAGEADRLAEQLGDLPLALEQAGALQAETGISVEEYLRLLAEQTRLLLAESKPSEYPLSMTAAWGLSVSQLRARLPEAVTVLRCCAFFGPEPIPRDVFRRAAGQATDARLGGILSNPILVSRAIRELGRFALAHIDSGSRTIQVHRLVQALLREELDDEEQSRYRHEVHLLLAGAAPIDPDDPAKWARFNDLIAHIRPSLMADCTNPAVRKTARDLVHYLYRSGNYESAKSFAEGFLATWTKESGPSSPDVLIARRYLGSIVREVGEYRAAYALDSSTLTTMTEVLGADDPETLVLSSGFAADLRAAGDFRAARELDEDLRRRHEEAFGALAPATLQIMNNLALDYGLNSEYTEARELHQLTFQQQSDATEGVSQADVLGSWNGLARAVRLCGDFAEARDVGEDALAYGVQELGPDHPWTLRTAKDLSIALRRAGAFEESQEQARSVYSRLQRLMGDTHPDTVAAASNLSNVLRQTGDLDTAHDIAKDAVGRYREIYGDDHPYTHGCASNLAVLQRLMGDPGTAKATNEAALAALEARLGRDHHYSLSCAINLASDLAALGAHDEARALGEDSLLRLRPLLGADYPLTITCMANLVLDLRVLGADEEAGRLTEETRVAYLRTIGIEHPDAKASLIDRRRLDCDFDPPPI</sequence>
<dbReference type="Gene3D" id="3.40.50.300">
    <property type="entry name" value="P-loop containing nucleotide triphosphate hydrolases"/>
    <property type="match status" value="1"/>
</dbReference>
<dbReference type="Pfam" id="PF13424">
    <property type="entry name" value="TPR_12"/>
    <property type="match status" value="2"/>
</dbReference>
<dbReference type="SUPFAM" id="SSF52540">
    <property type="entry name" value="P-loop containing nucleoside triphosphate hydrolases"/>
    <property type="match status" value="1"/>
</dbReference>
<comment type="caution">
    <text evidence="2">The sequence shown here is derived from an EMBL/GenBank/DDBJ whole genome shotgun (WGS) entry which is preliminary data.</text>
</comment>
<proteinExistence type="predicted"/>
<dbReference type="Proteomes" id="UP001595891">
    <property type="component" value="Unassembled WGS sequence"/>
</dbReference>
<evidence type="ECO:0000313" key="2">
    <source>
        <dbReference type="EMBL" id="MFC4590102.1"/>
    </source>
</evidence>
<feature type="domain" description="DUF7779" evidence="1">
    <location>
        <begin position="275"/>
        <end position="359"/>
    </location>
</feature>
<keyword evidence="3" id="KW-1185">Reference proteome</keyword>
<evidence type="ECO:0000259" key="1">
    <source>
        <dbReference type="Pfam" id="PF25000"/>
    </source>
</evidence>
<dbReference type="InterPro" id="IPR027417">
    <property type="entry name" value="P-loop_NTPase"/>
</dbReference>
<dbReference type="InterPro" id="IPR056681">
    <property type="entry name" value="DUF7779"/>
</dbReference>
<dbReference type="NCBIfam" id="NF040586">
    <property type="entry name" value="FxSxx_TPR"/>
    <property type="match status" value="1"/>
</dbReference>
<dbReference type="InterPro" id="IPR011990">
    <property type="entry name" value="TPR-like_helical_dom_sf"/>
</dbReference>
<dbReference type="RefSeq" id="WP_262843836.1">
    <property type="nucleotide sequence ID" value="NZ_JANZYP010000022.1"/>
</dbReference>
<accession>A0ABV9EKA9</accession>